<evidence type="ECO:0000256" key="1">
    <source>
        <dbReference type="SAM" id="SignalP"/>
    </source>
</evidence>
<dbReference type="InterPro" id="IPR029058">
    <property type="entry name" value="AB_hydrolase_fold"/>
</dbReference>
<dbReference type="SUPFAM" id="SSF53474">
    <property type="entry name" value="alpha/beta-Hydrolases"/>
    <property type="match status" value="1"/>
</dbReference>
<dbReference type="PANTHER" id="PTHR37017:SF11">
    <property type="entry name" value="ESTERASE_LIPASE_THIOESTERASE DOMAIN-CONTAINING PROTEIN"/>
    <property type="match status" value="1"/>
</dbReference>
<feature type="domain" description="AB hydrolase-1" evidence="2">
    <location>
        <begin position="35"/>
        <end position="255"/>
    </location>
</feature>
<feature type="signal peptide" evidence="1">
    <location>
        <begin position="1"/>
        <end position="26"/>
    </location>
</feature>
<dbReference type="PANTHER" id="PTHR37017">
    <property type="entry name" value="AB HYDROLASE-1 DOMAIN-CONTAINING PROTEIN-RELATED"/>
    <property type="match status" value="1"/>
</dbReference>
<accession>A0A2N3L6Y3</accession>
<keyword evidence="3" id="KW-0378">Hydrolase</keyword>
<dbReference type="RefSeq" id="WP_101302374.1">
    <property type="nucleotide sequence ID" value="NZ_NXGX01000004.1"/>
</dbReference>
<organism evidence="3 4">
    <name type="scientific">Thalassospira lohafexi</name>
    <dbReference type="NCBI Taxonomy" id="744227"/>
    <lineage>
        <taxon>Bacteria</taxon>
        <taxon>Pseudomonadati</taxon>
        <taxon>Pseudomonadota</taxon>
        <taxon>Alphaproteobacteria</taxon>
        <taxon>Rhodospirillales</taxon>
        <taxon>Thalassospiraceae</taxon>
        <taxon>Thalassospira</taxon>
    </lineage>
</organism>
<dbReference type="Gene3D" id="3.40.50.1820">
    <property type="entry name" value="alpha/beta hydrolase"/>
    <property type="match status" value="1"/>
</dbReference>
<protein>
    <submittedName>
        <fullName evidence="3">Alpha/beta hydrolase</fullName>
    </submittedName>
</protein>
<dbReference type="Proteomes" id="UP000233332">
    <property type="component" value="Unassembled WGS sequence"/>
</dbReference>
<dbReference type="InterPro" id="IPR052897">
    <property type="entry name" value="Sec-Metab_Biosynth_Hydrolase"/>
</dbReference>
<reference evidence="3 4" key="1">
    <citation type="submission" date="2017-09" db="EMBL/GenBank/DDBJ databases">
        <title>Biodiversity and function of Thalassospira species in the particle-attached aromatic-hydrocarbon-degrading consortia from the surface seawater of the China South Sea.</title>
        <authorList>
            <person name="Dong C."/>
            <person name="Lai Q."/>
            <person name="Shao Z."/>
        </authorList>
    </citation>
    <scope>NUCLEOTIDE SEQUENCE [LARGE SCALE GENOMIC DNA]</scope>
    <source>
        <strain evidence="3 4">139Z-12</strain>
    </source>
</reference>
<dbReference type="Pfam" id="PF12697">
    <property type="entry name" value="Abhydrolase_6"/>
    <property type="match status" value="1"/>
</dbReference>
<name>A0A2N3L6Y3_9PROT</name>
<dbReference type="EMBL" id="NXGX01000004">
    <property type="protein sequence ID" value="PKR58450.1"/>
    <property type="molecule type" value="Genomic_DNA"/>
</dbReference>
<evidence type="ECO:0000259" key="2">
    <source>
        <dbReference type="Pfam" id="PF12697"/>
    </source>
</evidence>
<proteinExistence type="predicted"/>
<feature type="chain" id="PRO_5014625972" evidence="1">
    <location>
        <begin position="27"/>
        <end position="264"/>
    </location>
</feature>
<keyword evidence="4" id="KW-1185">Reference proteome</keyword>
<comment type="caution">
    <text evidence="3">The sequence shown here is derived from an EMBL/GenBank/DDBJ whole genome shotgun (WGS) entry which is preliminary data.</text>
</comment>
<keyword evidence="1" id="KW-0732">Signal</keyword>
<sequence>MFNLKNLIKAAAVGLGLIAAHAPAFAADKDAKPTIVLVHGAFAASDSWDGVAPILQDEGYQVISVANPLRSVSGDAAYTRSLVDSIAGDVVLVGHSYGGPVITNAAKGATNVKSLVYVASFAPEKGETIAELAAKFPGSTLGEALAAPVPLGNEVNDLYIDPAKFAALFAADVTADKARLMAIAQRPVTDYALNEPSGDAAWKNIPSFHIFGTADKAIPPAAMEFMAERANSKKTVVIDGASHVVMVSNPKAVADLIVEAATAN</sequence>
<dbReference type="GO" id="GO:0016787">
    <property type="term" value="F:hydrolase activity"/>
    <property type="evidence" value="ECO:0007669"/>
    <property type="project" value="UniProtKB-KW"/>
</dbReference>
<evidence type="ECO:0000313" key="3">
    <source>
        <dbReference type="EMBL" id="PKR58450.1"/>
    </source>
</evidence>
<dbReference type="InterPro" id="IPR000073">
    <property type="entry name" value="AB_hydrolase_1"/>
</dbReference>
<gene>
    <name evidence="3" type="ORF">COO92_11995</name>
</gene>
<evidence type="ECO:0000313" key="4">
    <source>
        <dbReference type="Proteomes" id="UP000233332"/>
    </source>
</evidence>
<dbReference type="AlphaFoldDB" id="A0A2N3L6Y3"/>